<reference evidence="1 2" key="1">
    <citation type="submission" date="2015-01" db="EMBL/GenBank/DDBJ databases">
        <title>Genome of allotetraploid Gossypium barbadense reveals genomic plasticity and fiber elongation in cotton evolution.</title>
        <authorList>
            <person name="Chen X."/>
            <person name="Liu X."/>
            <person name="Zhao B."/>
            <person name="Zheng H."/>
            <person name="Hu Y."/>
            <person name="Lu G."/>
            <person name="Yang C."/>
            <person name="Chen J."/>
            <person name="Shan C."/>
            <person name="Zhang L."/>
            <person name="Zhou Y."/>
            <person name="Wang L."/>
            <person name="Guo W."/>
            <person name="Bai Y."/>
            <person name="Ruan J."/>
            <person name="Shangguan X."/>
            <person name="Mao Y."/>
            <person name="Jiang J."/>
            <person name="Zhu Y."/>
            <person name="Lei J."/>
            <person name="Kang H."/>
            <person name="Chen S."/>
            <person name="He X."/>
            <person name="Wang R."/>
            <person name="Wang Y."/>
            <person name="Chen J."/>
            <person name="Wang L."/>
            <person name="Yu S."/>
            <person name="Wang B."/>
            <person name="Wei J."/>
            <person name="Song S."/>
            <person name="Lu X."/>
            <person name="Gao Z."/>
            <person name="Gu W."/>
            <person name="Deng X."/>
            <person name="Ma D."/>
            <person name="Wang S."/>
            <person name="Liang W."/>
            <person name="Fang L."/>
            <person name="Cai C."/>
            <person name="Zhu X."/>
            <person name="Zhou B."/>
            <person name="Zhang Y."/>
            <person name="Chen Z."/>
            <person name="Xu S."/>
            <person name="Zhu R."/>
            <person name="Wang S."/>
            <person name="Zhang T."/>
            <person name="Zhao G."/>
        </authorList>
    </citation>
    <scope>NUCLEOTIDE SEQUENCE [LARGE SCALE GENOMIC DNA]</scope>
    <source>
        <strain evidence="2">cv. Xinhai21</strain>
        <tissue evidence="1">Leaf</tissue>
    </source>
</reference>
<evidence type="ECO:0008006" key="3">
    <source>
        <dbReference type="Google" id="ProtNLM"/>
    </source>
</evidence>
<gene>
    <name evidence="1" type="ORF">GOBAR_AA04708</name>
</gene>
<dbReference type="OrthoDB" id="1939383at2759"/>
<evidence type="ECO:0000313" key="2">
    <source>
        <dbReference type="Proteomes" id="UP000239757"/>
    </source>
</evidence>
<sequence length="181" mass="21307">MAKLKNTNQHAYDWLKGKNPTDWSMSHFSIRSQSDMNWDLTGIPCKHIMVVIHLKDEYLETYVQTWYTKQNQSNFIKPIKGLKQWESVPSMLPVLPSTLRRYSKCKRLGHNKRSCRREVDQNILFKRYKVGVHNQIVAPTQQEATPTYQEVAPTCQQAAPREKLPFKRKPTTVRWMSSTQK</sequence>
<accession>A0A2P5YJU2</accession>
<organism evidence="1 2">
    <name type="scientific">Gossypium barbadense</name>
    <name type="common">Sea Island cotton</name>
    <name type="synonym">Hibiscus barbadensis</name>
    <dbReference type="NCBI Taxonomy" id="3634"/>
    <lineage>
        <taxon>Eukaryota</taxon>
        <taxon>Viridiplantae</taxon>
        <taxon>Streptophyta</taxon>
        <taxon>Embryophyta</taxon>
        <taxon>Tracheophyta</taxon>
        <taxon>Spermatophyta</taxon>
        <taxon>Magnoliopsida</taxon>
        <taxon>eudicotyledons</taxon>
        <taxon>Gunneridae</taxon>
        <taxon>Pentapetalae</taxon>
        <taxon>rosids</taxon>
        <taxon>malvids</taxon>
        <taxon>Malvales</taxon>
        <taxon>Malvaceae</taxon>
        <taxon>Malvoideae</taxon>
        <taxon>Gossypium</taxon>
    </lineage>
</organism>
<dbReference type="Proteomes" id="UP000239757">
    <property type="component" value="Unassembled WGS sequence"/>
</dbReference>
<dbReference type="AlphaFoldDB" id="A0A2P5YJU2"/>
<evidence type="ECO:0000313" key="1">
    <source>
        <dbReference type="EMBL" id="PPS15873.1"/>
    </source>
</evidence>
<proteinExistence type="predicted"/>
<name>A0A2P5YJU2_GOSBA</name>
<protein>
    <recommendedName>
        <fullName evidence="3">Zinc finger PMZ-type domain-containing protein</fullName>
    </recommendedName>
</protein>
<dbReference type="EMBL" id="KZ663092">
    <property type="protein sequence ID" value="PPS15873.1"/>
    <property type="molecule type" value="Genomic_DNA"/>
</dbReference>